<evidence type="ECO:0000256" key="1">
    <source>
        <dbReference type="SAM" id="Coils"/>
    </source>
</evidence>
<name>A0ABW3B355_9FLAO</name>
<dbReference type="CDD" id="cd01141">
    <property type="entry name" value="TroA_d"/>
    <property type="match status" value="1"/>
</dbReference>
<dbReference type="Gene3D" id="3.40.50.1980">
    <property type="entry name" value="Nitrogenase molybdenum iron protein domain"/>
    <property type="match status" value="2"/>
</dbReference>
<dbReference type="SUPFAM" id="SSF53807">
    <property type="entry name" value="Helical backbone' metal receptor"/>
    <property type="match status" value="1"/>
</dbReference>
<dbReference type="PROSITE" id="PS50983">
    <property type="entry name" value="FE_B12_PBP"/>
    <property type="match status" value="1"/>
</dbReference>
<organism evidence="3 4">
    <name type="scientific">Maribacter chungangensis</name>
    <dbReference type="NCBI Taxonomy" id="1069117"/>
    <lineage>
        <taxon>Bacteria</taxon>
        <taxon>Pseudomonadati</taxon>
        <taxon>Bacteroidota</taxon>
        <taxon>Flavobacteriia</taxon>
        <taxon>Flavobacteriales</taxon>
        <taxon>Flavobacteriaceae</taxon>
        <taxon>Maribacter</taxon>
    </lineage>
</organism>
<accession>A0ABW3B355</accession>
<dbReference type="InterPro" id="IPR050902">
    <property type="entry name" value="ABC_Transporter_SBP"/>
</dbReference>
<keyword evidence="1" id="KW-0175">Coiled coil</keyword>
<dbReference type="Pfam" id="PF01497">
    <property type="entry name" value="Peripla_BP_2"/>
    <property type="match status" value="1"/>
</dbReference>
<dbReference type="PROSITE" id="PS51257">
    <property type="entry name" value="PROKAR_LIPOPROTEIN"/>
    <property type="match status" value="1"/>
</dbReference>
<evidence type="ECO:0000259" key="2">
    <source>
        <dbReference type="PROSITE" id="PS50983"/>
    </source>
</evidence>
<feature type="coiled-coil region" evidence="1">
    <location>
        <begin position="216"/>
        <end position="243"/>
    </location>
</feature>
<evidence type="ECO:0000313" key="3">
    <source>
        <dbReference type="EMBL" id="MFD0797756.1"/>
    </source>
</evidence>
<comment type="caution">
    <text evidence="3">The sequence shown here is derived from an EMBL/GenBank/DDBJ whole genome shotgun (WGS) entry which is preliminary data.</text>
</comment>
<dbReference type="PANTHER" id="PTHR30535:SF34">
    <property type="entry name" value="MOLYBDATE-BINDING PROTEIN MOLA"/>
    <property type="match status" value="1"/>
</dbReference>
<proteinExistence type="predicted"/>
<gene>
    <name evidence="3" type="ORF">ACFQZJ_09805</name>
</gene>
<sequence>MDRLKRISLFICAIYLLTSVSCKEDKKSHSSVIKEQQTTVSHALGFRIDNTGAYPVVTVTEPWPNAEQSFTYAFIPKSELVANPDDFKGYDAIIGTPIENIVVTSTTHIPALEALGGLEKLKGFPDTQYISSMPARQLISEGKIKELGKNETLNTEMVLEMQPDVIIGFAMDNNNAAYKLLQKAGIPILFNGDWTEQTPLGKAEWIKFFGVLLNKQEQAEKMFQEIESDYKSIKELAKKAAKQPTVLSGALYKDIWYLPAGESWAAQFIRDANADYLWSDTKGTGSLSLSLESVLEKGQAADFWVSPAQFKAYEEMSEANIHYAEFEAFKNEKIHTFSATTGPTGGLLYYELGPQRPDIVLKDLVNIFHPELLPEHDLFFFQPLK</sequence>
<evidence type="ECO:0000313" key="4">
    <source>
        <dbReference type="Proteomes" id="UP001597012"/>
    </source>
</evidence>
<keyword evidence="4" id="KW-1185">Reference proteome</keyword>
<reference evidence="4" key="1">
    <citation type="journal article" date="2019" name="Int. J. Syst. Evol. Microbiol.">
        <title>The Global Catalogue of Microorganisms (GCM) 10K type strain sequencing project: providing services to taxonomists for standard genome sequencing and annotation.</title>
        <authorList>
            <consortium name="The Broad Institute Genomics Platform"/>
            <consortium name="The Broad Institute Genome Sequencing Center for Infectious Disease"/>
            <person name="Wu L."/>
            <person name="Ma J."/>
        </authorList>
    </citation>
    <scope>NUCLEOTIDE SEQUENCE [LARGE SCALE GENOMIC DNA]</scope>
    <source>
        <strain evidence="4">CCUG 61948</strain>
    </source>
</reference>
<dbReference type="RefSeq" id="WP_379934205.1">
    <property type="nucleotide sequence ID" value="NZ_JBHTHY010000006.1"/>
</dbReference>
<dbReference type="Proteomes" id="UP001597012">
    <property type="component" value="Unassembled WGS sequence"/>
</dbReference>
<feature type="domain" description="Fe/B12 periplasmic-binding" evidence="2">
    <location>
        <begin position="100"/>
        <end position="372"/>
    </location>
</feature>
<dbReference type="PANTHER" id="PTHR30535">
    <property type="entry name" value="VITAMIN B12-BINDING PROTEIN"/>
    <property type="match status" value="1"/>
</dbReference>
<dbReference type="InterPro" id="IPR002491">
    <property type="entry name" value="ABC_transptr_periplasmic_BD"/>
</dbReference>
<protein>
    <submittedName>
        <fullName evidence="3">ABC transporter substrate-binding protein</fullName>
    </submittedName>
</protein>
<dbReference type="EMBL" id="JBHTHY010000006">
    <property type="protein sequence ID" value="MFD0797756.1"/>
    <property type="molecule type" value="Genomic_DNA"/>
</dbReference>